<evidence type="ECO:0000313" key="3">
    <source>
        <dbReference type="Proteomes" id="UP000826195"/>
    </source>
</evidence>
<accession>A0AAV7IG58</accession>
<reference evidence="2 3" key="1">
    <citation type="journal article" date="2021" name="J. Hered.">
        <title>A chromosome-level genome assembly of the parasitoid wasp, Cotesia glomerata (Hymenoptera: Braconidae).</title>
        <authorList>
            <person name="Pinto B.J."/>
            <person name="Weis J.J."/>
            <person name="Gamble T."/>
            <person name="Ode P.J."/>
            <person name="Paul R."/>
            <person name="Zaspel J.M."/>
        </authorList>
    </citation>
    <scope>NUCLEOTIDE SEQUENCE [LARGE SCALE GENOMIC DNA]</scope>
    <source>
        <strain evidence="2">CgM1</strain>
    </source>
</reference>
<dbReference type="EMBL" id="JAHXZJ010001492">
    <property type="protein sequence ID" value="KAH0551983.1"/>
    <property type="molecule type" value="Genomic_DNA"/>
</dbReference>
<keyword evidence="3" id="KW-1185">Reference proteome</keyword>
<proteinExistence type="predicted"/>
<dbReference type="AlphaFoldDB" id="A0AAV7IG58"/>
<feature type="compositionally biased region" description="Acidic residues" evidence="1">
    <location>
        <begin position="62"/>
        <end position="80"/>
    </location>
</feature>
<protein>
    <submittedName>
        <fullName evidence="2">Uncharacterized protein</fullName>
    </submittedName>
</protein>
<gene>
    <name evidence="2" type="ORF">KQX54_003894</name>
</gene>
<dbReference type="Proteomes" id="UP000826195">
    <property type="component" value="Unassembled WGS sequence"/>
</dbReference>
<comment type="caution">
    <text evidence="2">The sequence shown here is derived from an EMBL/GenBank/DDBJ whole genome shotgun (WGS) entry which is preliminary data.</text>
</comment>
<evidence type="ECO:0000313" key="2">
    <source>
        <dbReference type="EMBL" id="KAH0551983.1"/>
    </source>
</evidence>
<name>A0AAV7IG58_COTGL</name>
<feature type="region of interest" description="Disordered" evidence="1">
    <location>
        <begin position="178"/>
        <end position="202"/>
    </location>
</feature>
<feature type="region of interest" description="Disordered" evidence="1">
    <location>
        <begin position="61"/>
        <end position="92"/>
    </location>
</feature>
<feature type="region of interest" description="Disordered" evidence="1">
    <location>
        <begin position="130"/>
        <end position="150"/>
    </location>
</feature>
<sequence length="249" mass="28627">MENLSRKSFNNKIMRSIMSMEKEIDITKKPPTPGKLILKYFPEDYAKFNQPLPVRELFVPQQEEEPQQEEPEDQAEEENIPEQPQRLDRTAQRYNFSVLPRDTRPIAIPKFRNVNRSVFFGNTDINRSQAITRRMPRDEPAPIPAPTEDRLRGVLERLKSRSKETNPGKRKAQVIDVVQPAPKKRRGKPASQNSKTGTSQDKDLYIPAGSSCFGMRGLKLCFSLCNSTTWFLDSRGSVGLTFTRHITTY</sequence>
<organism evidence="2 3">
    <name type="scientific">Cotesia glomerata</name>
    <name type="common">Lepidopteran parasitic wasp</name>
    <name type="synonym">Apanteles glomeratus</name>
    <dbReference type="NCBI Taxonomy" id="32391"/>
    <lineage>
        <taxon>Eukaryota</taxon>
        <taxon>Metazoa</taxon>
        <taxon>Ecdysozoa</taxon>
        <taxon>Arthropoda</taxon>
        <taxon>Hexapoda</taxon>
        <taxon>Insecta</taxon>
        <taxon>Pterygota</taxon>
        <taxon>Neoptera</taxon>
        <taxon>Endopterygota</taxon>
        <taxon>Hymenoptera</taxon>
        <taxon>Apocrita</taxon>
        <taxon>Ichneumonoidea</taxon>
        <taxon>Braconidae</taxon>
        <taxon>Microgastrinae</taxon>
        <taxon>Cotesia</taxon>
    </lineage>
</organism>
<feature type="compositionally biased region" description="Polar residues" evidence="1">
    <location>
        <begin position="190"/>
        <end position="199"/>
    </location>
</feature>
<evidence type="ECO:0000256" key="1">
    <source>
        <dbReference type="SAM" id="MobiDB-lite"/>
    </source>
</evidence>